<dbReference type="SUPFAM" id="SSF46565">
    <property type="entry name" value="Chaperone J-domain"/>
    <property type="match status" value="1"/>
</dbReference>
<dbReference type="GeneID" id="20564528"/>
<reference evidence="3 4" key="1">
    <citation type="journal article" date="2012" name="Proc. Natl. Acad. Sci. U.S.A.">
        <title>Gain and loss of multiple functionally related, horizontally transferred genes in the reduced genomes of two microsporidian parasites.</title>
        <authorList>
            <person name="Pombert J.-F."/>
            <person name="Selman M."/>
            <person name="Burki F."/>
            <person name="Bardell F.T."/>
            <person name="Farinelli L."/>
            <person name="Solter L.F."/>
            <person name="Whitman D.W."/>
            <person name="Weiss L.M."/>
            <person name="Corradi N."/>
            <person name="Keeling P.J."/>
        </authorList>
    </citation>
    <scope>NUCLEOTIDE SEQUENCE [LARGE SCALE GENOMIC DNA]</scope>
    <source>
        <strain evidence="3 4">SJ-2008</strain>
    </source>
</reference>
<protein>
    <submittedName>
        <fullName evidence="3">DnaJ-like protein</fullName>
    </submittedName>
</protein>
<evidence type="ECO:0000256" key="1">
    <source>
        <dbReference type="ARBA" id="ARBA00023186"/>
    </source>
</evidence>
<dbReference type="RefSeq" id="XP_009265411.1">
    <property type="nucleotide sequence ID" value="XM_009267136.1"/>
</dbReference>
<dbReference type="GO" id="GO:0036503">
    <property type="term" value="P:ERAD pathway"/>
    <property type="evidence" value="ECO:0007669"/>
    <property type="project" value="TreeGrafter"/>
</dbReference>
<dbReference type="GO" id="GO:0051787">
    <property type="term" value="F:misfolded protein binding"/>
    <property type="evidence" value="ECO:0007669"/>
    <property type="project" value="TreeGrafter"/>
</dbReference>
<name>I7APV8_ENCRO</name>
<dbReference type="InterPro" id="IPR001623">
    <property type="entry name" value="DnaJ_domain"/>
</dbReference>
<dbReference type="CDD" id="cd06257">
    <property type="entry name" value="DnaJ"/>
    <property type="match status" value="1"/>
</dbReference>
<dbReference type="Gene3D" id="1.10.287.110">
    <property type="entry name" value="DnaJ domain"/>
    <property type="match status" value="1"/>
</dbReference>
<dbReference type="KEGG" id="ero:EROM_100980"/>
<dbReference type="PRINTS" id="PR00625">
    <property type="entry name" value="JDOMAIN"/>
</dbReference>
<dbReference type="Proteomes" id="UP000010094">
    <property type="component" value="Chromosome X"/>
</dbReference>
<organism evidence="3 4">
    <name type="scientific">Encephalitozoon romaleae (strain SJ-2008)</name>
    <name type="common">Microsporidian parasite</name>
    <dbReference type="NCBI Taxonomy" id="1178016"/>
    <lineage>
        <taxon>Eukaryota</taxon>
        <taxon>Fungi</taxon>
        <taxon>Fungi incertae sedis</taxon>
        <taxon>Microsporidia</taxon>
        <taxon>Unikaryonidae</taxon>
        <taxon>Encephalitozoon</taxon>
    </lineage>
</organism>
<sequence>MNYSEAARSCLSRKDYAGYLENAQRQYELTGSTEDAEEMEKARKAFSLHKEIEKFLKKSPSDYYDILGVPKDATQPQIKRAFNMLIMKFHPDRTGMHESSAVSGMIQNAYTTLGNPEKRRRYDMAREAPAFNMPTTGFSYSGDAMQNVFFNVFRTQGYQEPFMYSGDFYDHLYSQMYRRFNHRRPNPNDSDAQKVAAFLIVIILIFLAM</sequence>
<dbReference type="GO" id="GO:0005783">
    <property type="term" value="C:endoplasmic reticulum"/>
    <property type="evidence" value="ECO:0007669"/>
    <property type="project" value="TreeGrafter"/>
</dbReference>
<dbReference type="PROSITE" id="PS50076">
    <property type="entry name" value="DNAJ_2"/>
    <property type="match status" value="1"/>
</dbReference>
<dbReference type="PANTHER" id="PTHR44360:SF1">
    <property type="entry name" value="DNAJ HOMOLOG SUBFAMILY B MEMBER 9"/>
    <property type="match status" value="1"/>
</dbReference>
<keyword evidence="4" id="KW-1185">Reference proteome</keyword>
<dbReference type="GO" id="GO:0051087">
    <property type="term" value="F:protein-folding chaperone binding"/>
    <property type="evidence" value="ECO:0007669"/>
    <property type="project" value="TreeGrafter"/>
</dbReference>
<dbReference type="Pfam" id="PF00226">
    <property type="entry name" value="DnaJ"/>
    <property type="match status" value="1"/>
</dbReference>
<evidence type="ECO:0000259" key="2">
    <source>
        <dbReference type="PROSITE" id="PS50076"/>
    </source>
</evidence>
<dbReference type="SMART" id="SM00271">
    <property type="entry name" value="DnaJ"/>
    <property type="match status" value="1"/>
</dbReference>
<dbReference type="InterPro" id="IPR036869">
    <property type="entry name" value="J_dom_sf"/>
</dbReference>
<dbReference type="HOGENOM" id="CLU_107282_0_0_1"/>
<evidence type="ECO:0000313" key="3">
    <source>
        <dbReference type="EMBL" id="AFN83914.1"/>
    </source>
</evidence>
<dbReference type="OrthoDB" id="2190572at2759"/>
<gene>
    <name evidence="3" type="ordered locus">EROM_100980</name>
</gene>
<feature type="domain" description="J" evidence="2">
    <location>
        <begin position="62"/>
        <end position="126"/>
    </location>
</feature>
<dbReference type="VEuPathDB" id="MicrosporidiaDB:EROM_100980"/>
<evidence type="ECO:0000313" key="4">
    <source>
        <dbReference type="Proteomes" id="UP000010094"/>
    </source>
</evidence>
<keyword evidence="1" id="KW-0143">Chaperone</keyword>
<dbReference type="InterPro" id="IPR051948">
    <property type="entry name" value="Hsp70_co-chaperone_J-domain"/>
</dbReference>
<dbReference type="AlphaFoldDB" id="I7APV8"/>
<proteinExistence type="predicted"/>
<dbReference type="EMBL" id="CP003529">
    <property type="protein sequence ID" value="AFN83914.1"/>
    <property type="molecule type" value="Genomic_DNA"/>
</dbReference>
<dbReference type="PANTHER" id="PTHR44360">
    <property type="entry name" value="DNAJ HOMOLOG SUBFAMILY B MEMBER 9"/>
    <property type="match status" value="1"/>
</dbReference>
<accession>I7APV8</accession>